<evidence type="ECO:0000259" key="3">
    <source>
        <dbReference type="PROSITE" id="PS51371"/>
    </source>
</evidence>
<name>A0ABP8UWY7_9GAMM</name>
<dbReference type="InterPro" id="IPR046342">
    <property type="entry name" value="CBS_dom_sf"/>
</dbReference>
<reference evidence="5" key="1">
    <citation type="journal article" date="2019" name="Int. J. Syst. Evol. Microbiol.">
        <title>The Global Catalogue of Microorganisms (GCM) 10K type strain sequencing project: providing services to taxonomists for standard genome sequencing and annotation.</title>
        <authorList>
            <consortium name="The Broad Institute Genomics Platform"/>
            <consortium name="The Broad Institute Genome Sequencing Center for Infectious Disease"/>
            <person name="Wu L."/>
            <person name="Ma J."/>
        </authorList>
    </citation>
    <scope>NUCLEOTIDE SEQUENCE [LARGE SCALE GENOMIC DNA]</scope>
    <source>
        <strain evidence="5">JCM 17805</strain>
    </source>
</reference>
<dbReference type="Gene3D" id="3.10.580.10">
    <property type="entry name" value="CBS-domain"/>
    <property type="match status" value="2"/>
</dbReference>
<sequence length="137" mass="15203">MRSITVADCMTRRVVSLAPNMEVVEAIRILLKHKITAAPVLDSEHKLVGILSESDCLSATLTSSYYSQDFGLVSEYMTASVMSAGEDDSVLDVYERFMKQRAVRVPVLDDQGRLVGILSPKDLMRAVLEYYEKPAGK</sequence>
<dbReference type="InterPro" id="IPR000644">
    <property type="entry name" value="CBS_dom"/>
</dbReference>
<dbReference type="PANTHER" id="PTHR43080">
    <property type="entry name" value="CBS DOMAIN-CONTAINING PROTEIN CBSX3, MITOCHONDRIAL"/>
    <property type="match status" value="1"/>
</dbReference>
<dbReference type="SUPFAM" id="SSF54631">
    <property type="entry name" value="CBS-domain pair"/>
    <property type="match status" value="1"/>
</dbReference>
<dbReference type="Proteomes" id="UP001500604">
    <property type="component" value="Unassembled WGS sequence"/>
</dbReference>
<dbReference type="SMART" id="SM00116">
    <property type="entry name" value="CBS"/>
    <property type="match status" value="2"/>
</dbReference>
<evidence type="ECO:0000313" key="5">
    <source>
        <dbReference type="Proteomes" id="UP001500604"/>
    </source>
</evidence>
<evidence type="ECO:0000313" key="4">
    <source>
        <dbReference type="EMBL" id="GAA4648423.1"/>
    </source>
</evidence>
<dbReference type="EMBL" id="BAABFL010000074">
    <property type="protein sequence ID" value="GAA4648423.1"/>
    <property type="molecule type" value="Genomic_DNA"/>
</dbReference>
<dbReference type="RefSeq" id="WP_345194067.1">
    <property type="nucleotide sequence ID" value="NZ_BAABFL010000074.1"/>
</dbReference>
<evidence type="ECO:0000256" key="1">
    <source>
        <dbReference type="ARBA" id="ARBA00023122"/>
    </source>
</evidence>
<feature type="domain" description="CBS" evidence="3">
    <location>
        <begin position="77"/>
        <end position="135"/>
    </location>
</feature>
<dbReference type="InterPro" id="IPR051257">
    <property type="entry name" value="Diverse_CBS-Domain"/>
</dbReference>
<dbReference type="Pfam" id="PF00571">
    <property type="entry name" value="CBS"/>
    <property type="match status" value="2"/>
</dbReference>
<organism evidence="4 5">
    <name type="scientific">Kistimonas scapharcae</name>
    <dbReference type="NCBI Taxonomy" id="1036133"/>
    <lineage>
        <taxon>Bacteria</taxon>
        <taxon>Pseudomonadati</taxon>
        <taxon>Pseudomonadota</taxon>
        <taxon>Gammaproteobacteria</taxon>
        <taxon>Oceanospirillales</taxon>
        <taxon>Endozoicomonadaceae</taxon>
        <taxon>Kistimonas</taxon>
    </lineage>
</organism>
<protein>
    <recommendedName>
        <fullName evidence="3">CBS domain-containing protein</fullName>
    </recommendedName>
</protein>
<dbReference type="PANTHER" id="PTHR43080:SF26">
    <property type="entry name" value="REGULATORY PROTEIN"/>
    <property type="match status" value="1"/>
</dbReference>
<evidence type="ECO:0000256" key="2">
    <source>
        <dbReference type="PROSITE-ProRule" id="PRU00703"/>
    </source>
</evidence>
<dbReference type="PROSITE" id="PS51371">
    <property type="entry name" value="CBS"/>
    <property type="match status" value="2"/>
</dbReference>
<keyword evidence="1 2" id="KW-0129">CBS domain</keyword>
<accession>A0ABP8UWY7</accession>
<proteinExistence type="predicted"/>
<keyword evidence="5" id="KW-1185">Reference proteome</keyword>
<feature type="domain" description="CBS" evidence="3">
    <location>
        <begin position="10"/>
        <end position="70"/>
    </location>
</feature>
<gene>
    <name evidence="4" type="ORF">GCM10023116_06920</name>
</gene>
<comment type="caution">
    <text evidence="4">The sequence shown here is derived from an EMBL/GenBank/DDBJ whole genome shotgun (WGS) entry which is preliminary data.</text>
</comment>